<dbReference type="Pfam" id="PF07550">
    <property type="entry name" value="Shr-like_HID"/>
    <property type="match status" value="2"/>
</dbReference>
<protein>
    <recommendedName>
        <fullName evidence="2">Heme-binding protein Shr-like Hb-interacting domain-containing protein</fullName>
    </recommendedName>
</protein>
<keyword evidence="1" id="KW-0732">Signal</keyword>
<evidence type="ECO:0000313" key="4">
    <source>
        <dbReference type="Proteomes" id="UP000282985"/>
    </source>
</evidence>
<keyword evidence="4" id="KW-1185">Reference proteome</keyword>
<proteinExistence type="predicted"/>
<dbReference type="AlphaFoldDB" id="A0A434ATP5"/>
<feature type="chain" id="PRO_5018992749" description="Heme-binding protein Shr-like Hb-interacting domain-containing protein" evidence="1">
    <location>
        <begin position="21"/>
        <end position="390"/>
    </location>
</feature>
<evidence type="ECO:0000313" key="3">
    <source>
        <dbReference type="EMBL" id="RUT77692.1"/>
    </source>
</evidence>
<name>A0A434ATP5_9BACT</name>
<gene>
    <name evidence="3" type="ORF">DLK05_12255</name>
</gene>
<sequence>MKKYLLLGYLLVISTLIVYSQTPPTLNAATGATVDGNIVITFSDPGSYRTSIQSVSYNNTVLPSGALDLTVTDQIILIPSGDPALQVAGSADVIVVATGFSDATVSQTIGHGAANKLGVTTQPVAPSVNGGVFATQPAITVQDQYGNTCTSDGPRSITAANGDGQSWTLGGTTDQDASSGVLTFSGLTATSNVAVSNAYLTFSTSGLTSINSNTFSLALNSPPAITASGTATVDADFTITFADANGWQSKITSITYGGTDISGAYNTGGTSGEITFTPSASTALQAAGTADFVIVATGFSDATVSQTIGHGSPTKLGVTTQPVAPSVNGAAFAPQPAIAIQDQYDNVCTTDGTRTITAAKADAGNWTLGGTTDQDASSGVLTFSGLTATS</sequence>
<feature type="signal peptide" evidence="1">
    <location>
        <begin position="1"/>
        <end position="20"/>
    </location>
</feature>
<organism evidence="3 4">
    <name type="scientific">Ancylomarina longa</name>
    <dbReference type="NCBI Taxonomy" id="2487017"/>
    <lineage>
        <taxon>Bacteria</taxon>
        <taxon>Pseudomonadati</taxon>
        <taxon>Bacteroidota</taxon>
        <taxon>Bacteroidia</taxon>
        <taxon>Marinilabiliales</taxon>
        <taxon>Marinifilaceae</taxon>
        <taxon>Ancylomarina</taxon>
    </lineage>
</organism>
<feature type="domain" description="Heme-binding protein Shr-like Hb-interacting" evidence="2">
    <location>
        <begin position="30"/>
        <end position="109"/>
    </location>
</feature>
<accession>A0A434ATP5</accession>
<evidence type="ECO:0000259" key="2">
    <source>
        <dbReference type="Pfam" id="PF07550"/>
    </source>
</evidence>
<comment type="caution">
    <text evidence="3">The sequence shown here is derived from an EMBL/GenBank/DDBJ whole genome shotgun (WGS) entry which is preliminary data.</text>
</comment>
<dbReference type="Proteomes" id="UP000282985">
    <property type="component" value="Unassembled WGS sequence"/>
</dbReference>
<evidence type="ECO:0000256" key="1">
    <source>
        <dbReference type="SAM" id="SignalP"/>
    </source>
</evidence>
<feature type="domain" description="Heme-binding protein Shr-like Hb-interacting" evidence="2">
    <location>
        <begin position="227"/>
        <end position="308"/>
    </location>
</feature>
<feature type="non-terminal residue" evidence="3">
    <location>
        <position position="390"/>
    </location>
</feature>
<dbReference type="RefSeq" id="WP_209319857.1">
    <property type="nucleotide sequence ID" value="NZ_RJJX01000017.1"/>
</dbReference>
<dbReference type="InterPro" id="IPR011432">
    <property type="entry name" value="Shr-like_HID"/>
</dbReference>
<dbReference type="EMBL" id="RJJX01000017">
    <property type="protein sequence ID" value="RUT77692.1"/>
    <property type="molecule type" value="Genomic_DNA"/>
</dbReference>
<reference evidence="3 4" key="1">
    <citation type="submission" date="2018-11" db="EMBL/GenBank/DDBJ databases">
        <title>Parancylomarina longa gen. nov., sp. nov., isolated from sediments of southern Okinawa.</title>
        <authorList>
            <person name="Fu T."/>
        </authorList>
    </citation>
    <scope>NUCLEOTIDE SEQUENCE [LARGE SCALE GENOMIC DNA]</scope>
    <source>
        <strain evidence="3 4">T3-2 S1-C</strain>
    </source>
</reference>